<dbReference type="InterPro" id="IPR002571">
    <property type="entry name" value="HrcA"/>
</dbReference>
<dbReference type="Gene3D" id="3.30.450.40">
    <property type="match status" value="1"/>
</dbReference>
<proteinExistence type="inferred from homology"/>
<sequence>MVDLTERQQELLRAVVDEYIATAEPVGSESIVEKYSLGVSPATVRNEMVSLIEKGYLKQPHTSAGRIPSPQGIKFYINELMKEQAVPVKDEVSIKENLWDYRFHLHRLLKQATRELSEQSGTLALAVTEEGDVFHSGSHMILDMPEFFDIDLTKTVLMLLDHQDLLNQILEKAVGNEPTHILVGSELGNDYLESCGLIFAPFGSGKKNVGIIGVIGPTRMAYPRVIPTVRYFGDLLTELVGGW</sequence>
<dbReference type="InterPro" id="IPR021153">
    <property type="entry name" value="HrcA_C"/>
</dbReference>
<dbReference type="SUPFAM" id="SSF46785">
    <property type="entry name" value="Winged helix' DNA-binding domain"/>
    <property type="match status" value="1"/>
</dbReference>
<dbReference type="AlphaFoldDB" id="A0A1G1W8Y7"/>
<comment type="similarity">
    <text evidence="5">Belongs to the HrcA family.</text>
</comment>
<name>A0A1G1W8Y7_9BACT</name>
<evidence type="ECO:0000256" key="2">
    <source>
        <dbReference type="ARBA" id="ARBA00023015"/>
    </source>
</evidence>
<keyword evidence="3 5" id="KW-0346">Stress response</keyword>
<dbReference type="InterPro" id="IPR036388">
    <property type="entry name" value="WH-like_DNA-bd_sf"/>
</dbReference>
<evidence type="ECO:0000259" key="6">
    <source>
        <dbReference type="Pfam" id="PF01628"/>
    </source>
</evidence>
<dbReference type="GO" id="GO:0003677">
    <property type="term" value="F:DNA binding"/>
    <property type="evidence" value="ECO:0007669"/>
    <property type="project" value="InterPro"/>
</dbReference>
<dbReference type="PANTHER" id="PTHR34824">
    <property type="entry name" value="HEAT-INDUCIBLE TRANSCRIPTION REPRESSOR HRCA"/>
    <property type="match status" value="1"/>
</dbReference>
<keyword evidence="2 5" id="KW-0805">Transcription regulation</keyword>
<dbReference type="PANTHER" id="PTHR34824:SF1">
    <property type="entry name" value="HEAT-INDUCIBLE TRANSCRIPTION REPRESSOR HRCA"/>
    <property type="match status" value="1"/>
</dbReference>
<organism evidence="7 8">
    <name type="scientific">Candidatus Woykebacteria bacterium RBG_13_40_15</name>
    <dbReference type="NCBI Taxonomy" id="1802593"/>
    <lineage>
        <taxon>Bacteria</taxon>
        <taxon>Candidatus Woykeibacteriota</taxon>
    </lineage>
</organism>
<dbReference type="Proteomes" id="UP000176631">
    <property type="component" value="Unassembled WGS sequence"/>
</dbReference>
<dbReference type="HAMAP" id="MF_00081">
    <property type="entry name" value="HrcA"/>
    <property type="match status" value="1"/>
</dbReference>
<dbReference type="InterPro" id="IPR029016">
    <property type="entry name" value="GAF-like_dom_sf"/>
</dbReference>
<dbReference type="EMBL" id="MHCP01000015">
    <property type="protein sequence ID" value="OGY24135.1"/>
    <property type="molecule type" value="Genomic_DNA"/>
</dbReference>
<evidence type="ECO:0000313" key="8">
    <source>
        <dbReference type="Proteomes" id="UP000176631"/>
    </source>
</evidence>
<evidence type="ECO:0000256" key="3">
    <source>
        <dbReference type="ARBA" id="ARBA00023016"/>
    </source>
</evidence>
<feature type="domain" description="Heat-inducible transcription repressor HrcA C-terminal" evidence="6">
    <location>
        <begin position="100"/>
        <end position="226"/>
    </location>
</feature>
<dbReference type="Pfam" id="PF01628">
    <property type="entry name" value="HrcA"/>
    <property type="match status" value="1"/>
</dbReference>
<evidence type="ECO:0000313" key="7">
    <source>
        <dbReference type="EMBL" id="OGY24135.1"/>
    </source>
</evidence>
<comment type="caution">
    <text evidence="7">The sequence shown here is derived from an EMBL/GenBank/DDBJ whole genome shotgun (WGS) entry which is preliminary data.</text>
</comment>
<evidence type="ECO:0000256" key="5">
    <source>
        <dbReference type="HAMAP-Rule" id="MF_00081"/>
    </source>
</evidence>
<accession>A0A1G1W8Y7</accession>
<keyword evidence="4 5" id="KW-0804">Transcription</keyword>
<dbReference type="GO" id="GO:0045892">
    <property type="term" value="P:negative regulation of DNA-templated transcription"/>
    <property type="evidence" value="ECO:0007669"/>
    <property type="project" value="UniProtKB-UniRule"/>
</dbReference>
<keyword evidence="1 5" id="KW-0678">Repressor</keyword>
<reference evidence="7 8" key="1">
    <citation type="journal article" date="2016" name="Nat. Commun.">
        <title>Thousands of microbial genomes shed light on interconnected biogeochemical processes in an aquifer system.</title>
        <authorList>
            <person name="Anantharaman K."/>
            <person name="Brown C.T."/>
            <person name="Hug L.A."/>
            <person name="Sharon I."/>
            <person name="Castelle C.J."/>
            <person name="Probst A.J."/>
            <person name="Thomas B.C."/>
            <person name="Singh A."/>
            <person name="Wilkins M.J."/>
            <person name="Karaoz U."/>
            <person name="Brodie E.L."/>
            <person name="Williams K.H."/>
            <person name="Hubbard S.S."/>
            <person name="Banfield J.F."/>
        </authorList>
    </citation>
    <scope>NUCLEOTIDE SEQUENCE [LARGE SCALE GENOMIC DNA]</scope>
</reference>
<dbReference type="STRING" id="1802593.A2172_01155"/>
<evidence type="ECO:0000256" key="4">
    <source>
        <dbReference type="ARBA" id="ARBA00023163"/>
    </source>
</evidence>
<protein>
    <recommendedName>
        <fullName evidence="5">Heat-inducible transcription repressor HrcA</fullName>
    </recommendedName>
</protein>
<gene>
    <name evidence="5" type="primary">hrcA</name>
    <name evidence="7" type="ORF">A2172_01155</name>
</gene>
<evidence type="ECO:0000256" key="1">
    <source>
        <dbReference type="ARBA" id="ARBA00022491"/>
    </source>
</evidence>
<comment type="function">
    <text evidence="5">Negative regulator of class I heat shock genes (grpE-dnaK-dnaJ and groELS operons). Prevents heat-shock induction of these operons.</text>
</comment>
<dbReference type="InterPro" id="IPR036390">
    <property type="entry name" value="WH_DNA-bd_sf"/>
</dbReference>
<dbReference type="SUPFAM" id="SSF55781">
    <property type="entry name" value="GAF domain-like"/>
    <property type="match status" value="1"/>
</dbReference>
<dbReference type="Gene3D" id="1.10.10.10">
    <property type="entry name" value="Winged helix-like DNA-binding domain superfamily/Winged helix DNA-binding domain"/>
    <property type="match status" value="1"/>
</dbReference>